<evidence type="ECO:0000256" key="1">
    <source>
        <dbReference type="SAM" id="MobiDB-lite"/>
    </source>
</evidence>
<gene>
    <name evidence="2" type="ORF">DPMN_088438</name>
</gene>
<reference evidence="2" key="1">
    <citation type="journal article" date="2019" name="bioRxiv">
        <title>The Genome of the Zebra Mussel, Dreissena polymorpha: A Resource for Invasive Species Research.</title>
        <authorList>
            <person name="McCartney M.A."/>
            <person name="Auch B."/>
            <person name="Kono T."/>
            <person name="Mallez S."/>
            <person name="Zhang Y."/>
            <person name="Obille A."/>
            <person name="Becker A."/>
            <person name="Abrahante J.E."/>
            <person name="Garbe J."/>
            <person name="Badalamenti J.P."/>
            <person name="Herman A."/>
            <person name="Mangelson H."/>
            <person name="Liachko I."/>
            <person name="Sullivan S."/>
            <person name="Sone E.D."/>
            <person name="Koren S."/>
            <person name="Silverstein K.A.T."/>
            <person name="Beckman K.B."/>
            <person name="Gohl D.M."/>
        </authorList>
    </citation>
    <scope>NUCLEOTIDE SEQUENCE</scope>
    <source>
        <strain evidence="2">Duluth1</strain>
        <tissue evidence="2">Whole animal</tissue>
    </source>
</reference>
<evidence type="ECO:0000313" key="2">
    <source>
        <dbReference type="EMBL" id="KAH3846141.1"/>
    </source>
</evidence>
<reference evidence="2" key="2">
    <citation type="submission" date="2020-11" db="EMBL/GenBank/DDBJ databases">
        <authorList>
            <person name="McCartney M.A."/>
            <person name="Auch B."/>
            <person name="Kono T."/>
            <person name="Mallez S."/>
            <person name="Becker A."/>
            <person name="Gohl D.M."/>
            <person name="Silverstein K.A.T."/>
            <person name="Koren S."/>
            <person name="Bechman K.B."/>
            <person name="Herman A."/>
            <person name="Abrahante J.E."/>
            <person name="Garbe J."/>
        </authorList>
    </citation>
    <scope>NUCLEOTIDE SEQUENCE</scope>
    <source>
        <strain evidence="2">Duluth1</strain>
        <tissue evidence="2">Whole animal</tissue>
    </source>
</reference>
<dbReference type="Proteomes" id="UP000828390">
    <property type="component" value="Unassembled WGS sequence"/>
</dbReference>
<proteinExistence type="predicted"/>
<feature type="compositionally biased region" description="Low complexity" evidence="1">
    <location>
        <begin position="99"/>
        <end position="110"/>
    </location>
</feature>
<dbReference type="EMBL" id="JAIWYP010000003">
    <property type="protein sequence ID" value="KAH3846141.1"/>
    <property type="molecule type" value="Genomic_DNA"/>
</dbReference>
<protein>
    <submittedName>
        <fullName evidence="2">Uncharacterized protein</fullName>
    </submittedName>
</protein>
<accession>A0A9D4KUI9</accession>
<evidence type="ECO:0000313" key="3">
    <source>
        <dbReference type="Proteomes" id="UP000828390"/>
    </source>
</evidence>
<name>A0A9D4KUI9_DREPO</name>
<organism evidence="2 3">
    <name type="scientific">Dreissena polymorpha</name>
    <name type="common">Zebra mussel</name>
    <name type="synonym">Mytilus polymorpha</name>
    <dbReference type="NCBI Taxonomy" id="45954"/>
    <lineage>
        <taxon>Eukaryota</taxon>
        <taxon>Metazoa</taxon>
        <taxon>Spiralia</taxon>
        <taxon>Lophotrochozoa</taxon>
        <taxon>Mollusca</taxon>
        <taxon>Bivalvia</taxon>
        <taxon>Autobranchia</taxon>
        <taxon>Heteroconchia</taxon>
        <taxon>Euheterodonta</taxon>
        <taxon>Imparidentia</taxon>
        <taxon>Neoheterodontei</taxon>
        <taxon>Myida</taxon>
        <taxon>Dreissenoidea</taxon>
        <taxon>Dreissenidae</taxon>
        <taxon>Dreissena</taxon>
    </lineage>
</organism>
<dbReference type="AlphaFoldDB" id="A0A9D4KUI9"/>
<keyword evidence="3" id="KW-1185">Reference proteome</keyword>
<feature type="region of interest" description="Disordered" evidence="1">
    <location>
        <begin position="78"/>
        <end position="112"/>
    </location>
</feature>
<comment type="caution">
    <text evidence="2">The sequence shown here is derived from an EMBL/GenBank/DDBJ whole genome shotgun (WGS) entry which is preliminary data.</text>
</comment>
<sequence length="247" mass="27745">METLRITAYWIGIAWPIYYRKQGSTHCYRNVYPSLERREDTFDKFLESKTVVANYQGVHQMWMIDIEHMLSEETVLRKRTASTETKSTKRRSVAKRTDSSGTKSADSSTSCIGNKSSCINATPPVLEGTSVQHTPAAAIPFLPEFTGTLDNSSLDCSGERQSEEYGVVPTVENYHQLTDSPIFPQHDCLVKADVSQDIEVTTHGQFTGANSNDFDMNGTAEDQNTYFNLEISEQHLTLLNILEEELA</sequence>